<proteinExistence type="predicted"/>
<comment type="caution">
    <text evidence="1">The sequence shown here is derived from an EMBL/GenBank/DDBJ whole genome shotgun (WGS) entry which is preliminary data.</text>
</comment>
<gene>
    <name evidence="1" type="ORF">FWK35_00020586</name>
</gene>
<organism evidence="1 2">
    <name type="scientific">Aphis craccivora</name>
    <name type="common">Cowpea aphid</name>
    <dbReference type="NCBI Taxonomy" id="307492"/>
    <lineage>
        <taxon>Eukaryota</taxon>
        <taxon>Metazoa</taxon>
        <taxon>Ecdysozoa</taxon>
        <taxon>Arthropoda</taxon>
        <taxon>Hexapoda</taxon>
        <taxon>Insecta</taxon>
        <taxon>Pterygota</taxon>
        <taxon>Neoptera</taxon>
        <taxon>Paraneoptera</taxon>
        <taxon>Hemiptera</taxon>
        <taxon>Sternorrhyncha</taxon>
        <taxon>Aphidomorpha</taxon>
        <taxon>Aphidoidea</taxon>
        <taxon>Aphididae</taxon>
        <taxon>Aphidini</taxon>
        <taxon>Aphis</taxon>
        <taxon>Aphis</taxon>
    </lineage>
</organism>
<evidence type="ECO:0000313" key="2">
    <source>
        <dbReference type="Proteomes" id="UP000478052"/>
    </source>
</evidence>
<dbReference type="AlphaFoldDB" id="A0A6G0XZN9"/>
<reference evidence="1 2" key="1">
    <citation type="submission" date="2019-08" db="EMBL/GenBank/DDBJ databases">
        <title>Whole genome of Aphis craccivora.</title>
        <authorList>
            <person name="Voronova N.V."/>
            <person name="Shulinski R.S."/>
            <person name="Bandarenka Y.V."/>
            <person name="Zhorov D.G."/>
            <person name="Warner D."/>
        </authorList>
    </citation>
    <scope>NUCLEOTIDE SEQUENCE [LARGE SCALE GENOMIC DNA]</scope>
    <source>
        <strain evidence="1">180601</strain>
        <tissue evidence="1">Whole Body</tissue>
    </source>
</reference>
<sequence length="56" mass="6542">GLGLPVRSKSADRCDCHNQSYNWFNNVLEELSDTLNFRRVGTEKFYCACSRQFYDS</sequence>
<dbReference type="EMBL" id="VUJU01007328">
    <property type="protein sequence ID" value="KAF0746088.1"/>
    <property type="molecule type" value="Genomic_DNA"/>
</dbReference>
<name>A0A6G0XZN9_APHCR</name>
<evidence type="ECO:0000313" key="1">
    <source>
        <dbReference type="EMBL" id="KAF0746088.1"/>
    </source>
</evidence>
<dbReference type="Proteomes" id="UP000478052">
    <property type="component" value="Unassembled WGS sequence"/>
</dbReference>
<accession>A0A6G0XZN9</accession>
<feature type="non-terminal residue" evidence="1">
    <location>
        <position position="1"/>
    </location>
</feature>
<protein>
    <submittedName>
        <fullName evidence="1">Uncharacterized protein</fullName>
    </submittedName>
</protein>
<keyword evidence="2" id="KW-1185">Reference proteome</keyword>